<dbReference type="RefSeq" id="WP_305944768.1">
    <property type="nucleotide sequence ID" value="NZ_JAUZVY010000002.1"/>
</dbReference>
<proteinExistence type="predicted"/>
<accession>A0ABT9GNV5</accession>
<dbReference type="EMBL" id="JAUZVY010000002">
    <property type="protein sequence ID" value="MDP4528645.1"/>
    <property type="molecule type" value="Genomic_DNA"/>
</dbReference>
<keyword evidence="2" id="KW-1185">Reference proteome</keyword>
<reference evidence="1 2" key="1">
    <citation type="submission" date="2023-08" db="EMBL/GenBank/DDBJ databases">
        <authorList>
            <person name="Joshi A."/>
            <person name="Thite S."/>
        </authorList>
    </citation>
    <scope>NUCLEOTIDE SEQUENCE [LARGE SCALE GENOMIC DNA]</scope>
    <source>
        <strain evidence="1 2">1E1</strain>
    </source>
</reference>
<name>A0ABT9GNV5_9GAMM</name>
<evidence type="ECO:0000313" key="1">
    <source>
        <dbReference type="EMBL" id="MDP4528645.1"/>
    </source>
</evidence>
<gene>
    <name evidence="1" type="ORF">Q3O59_06320</name>
</gene>
<evidence type="ECO:0000313" key="2">
    <source>
        <dbReference type="Proteomes" id="UP001236258"/>
    </source>
</evidence>
<dbReference type="Proteomes" id="UP001236258">
    <property type="component" value="Unassembled WGS sequence"/>
</dbReference>
<organism evidence="1 2">
    <name type="scientific">Alkalimonas delamerensis</name>
    <dbReference type="NCBI Taxonomy" id="265981"/>
    <lineage>
        <taxon>Bacteria</taxon>
        <taxon>Pseudomonadati</taxon>
        <taxon>Pseudomonadota</taxon>
        <taxon>Gammaproteobacteria</taxon>
        <taxon>Alkalimonas</taxon>
    </lineage>
</organism>
<protein>
    <submittedName>
        <fullName evidence="1">Uncharacterized protein</fullName>
    </submittedName>
</protein>
<sequence length="112" mass="12868">MEIKTLQAPCCAKEIEFETVLSITEWASNVPQWDFWQWNYYRCPHCQTPSWFGYNGEGGWLGIYGAAPVADLIPISRVEGMPPPKIGVDSVAFQYRGVGYEIHRGKYYWKNA</sequence>
<comment type="caution">
    <text evidence="1">The sequence shown here is derived from an EMBL/GenBank/DDBJ whole genome shotgun (WGS) entry which is preliminary data.</text>
</comment>